<feature type="coiled-coil region" evidence="1">
    <location>
        <begin position="121"/>
        <end position="197"/>
    </location>
</feature>
<dbReference type="STRING" id="483913.AN935_07440"/>
<evidence type="ECO:0000313" key="3">
    <source>
        <dbReference type="Proteomes" id="UP000032247"/>
    </source>
</evidence>
<gene>
    <name evidence="2" type="ORF">SC09_Contig19orf00894</name>
</gene>
<accession>A0A0D1ISS0</accession>
<dbReference type="EMBL" id="JXBC01000002">
    <property type="protein sequence ID" value="KIU12418.1"/>
    <property type="molecule type" value="Genomic_DNA"/>
</dbReference>
<protein>
    <recommendedName>
        <fullName evidence="4">Sporulation protein cse15</fullName>
    </recommendedName>
</protein>
<dbReference type="PATRIC" id="fig|1423.173.peg.1301"/>
<evidence type="ECO:0008006" key="4">
    <source>
        <dbReference type="Google" id="ProtNLM"/>
    </source>
</evidence>
<organism evidence="2 3">
    <name type="scientific">Bacillus subtilis</name>
    <dbReference type="NCBI Taxonomy" id="1423"/>
    <lineage>
        <taxon>Bacteria</taxon>
        <taxon>Bacillati</taxon>
        <taxon>Bacillota</taxon>
        <taxon>Bacilli</taxon>
        <taxon>Bacillales</taxon>
        <taxon>Bacillaceae</taxon>
        <taxon>Bacillus</taxon>
    </lineage>
</organism>
<keyword evidence="1" id="KW-0175">Coiled coil</keyword>
<dbReference type="AlphaFoldDB" id="A0A0D1ISS0"/>
<reference evidence="2 3" key="1">
    <citation type="submission" date="2014-12" db="EMBL/GenBank/DDBJ databases">
        <title>Comparative genome analysis of Bacillus coagulans HM-08, Clostridium butyricum HM-68, Bacillus subtilis HM-66 and Bacillus licheniformis BL-09.</title>
        <authorList>
            <person name="Zhang H."/>
        </authorList>
    </citation>
    <scope>NUCLEOTIDE SEQUENCE [LARGE SCALE GENOMIC DNA]</scope>
    <source>
        <strain evidence="2 3">HM-66</strain>
    </source>
</reference>
<dbReference type="Proteomes" id="UP000032247">
    <property type="component" value="Unassembled WGS sequence"/>
</dbReference>
<feature type="coiled-coil region" evidence="1">
    <location>
        <begin position="44"/>
        <end position="71"/>
    </location>
</feature>
<name>A0A0D1ISS0_BACIU</name>
<comment type="caution">
    <text evidence="2">The sequence shown here is derived from an EMBL/GenBank/DDBJ whole genome shotgun (WGS) entry which is preliminary data.</text>
</comment>
<evidence type="ECO:0000256" key="1">
    <source>
        <dbReference type="SAM" id="Coils"/>
    </source>
</evidence>
<evidence type="ECO:0000313" key="2">
    <source>
        <dbReference type="EMBL" id="KIU12418.1"/>
    </source>
</evidence>
<proteinExistence type="predicted"/>
<sequence>MVRMKRSGPFFHDVSQENLYLKSELSRCHKLISELEASYFHQKNNKLLKENTDMKEKLQQLSAELTHMSTKEKHASHTSQTLHQIRAELLDKIVVLQELLSAETYKRRAEIEEKHKLHIAKVKIEEENKNLHKRISELQASIEQEQNALLQAKQQAELIKAENGRLKEQMVDKEYQLKHIKIEVDHMKDRIIETKERLLDIEKTKEKLFHETIISYKRQLDESDAWIASHFADIDGGTKQKEKTEEEAPAAYAQPYHVETILEDVTKQIHVLQKQLARAQSSDQAKSHTIEELKNRAAEEKPYQKWVYKLNLEKENKPSQKKPQ</sequence>